<accession>A0A151MI46</accession>
<gene>
    <name evidence="25" type="primary">BPIFCL</name>
    <name evidence="25" type="ORF">Y1Q_0020274</name>
</gene>
<keyword evidence="9 20" id="KW-0399">Innate immunity</keyword>
<dbReference type="PRINTS" id="PR01873">
    <property type="entry name" value="CYTCOXIDASE4"/>
</dbReference>
<dbReference type="GO" id="GO:0005743">
    <property type="term" value="C:mitochondrial inner membrane"/>
    <property type="evidence" value="ECO:0007669"/>
    <property type="project" value="UniProtKB-SubCell"/>
</dbReference>
<evidence type="ECO:0000256" key="1">
    <source>
        <dbReference type="ARBA" id="ARBA00004434"/>
    </source>
</evidence>
<evidence type="ECO:0000256" key="5">
    <source>
        <dbReference type="ARBA" id="ARBA00008135"/>
    </source>
</evidence>
<evidence type="ECO:0000256" key="4">
    <source>
        <dbReference type="ARBA" id="ARBA00007292"/>
    </source>
</evidence>
<evidence type="ECO:0000256" key="6">
    <source>
        <dbReference type="ARBA" id="ARBA00017827"/>
    </source>
</evidence>
<evidence type="ECO:0000259" key="24">
    <source>
        <dbReference type="SMART" id="SM00329"/>
    </source>
</evidence>
<keyword evidence="17 20" id="KW-1015">Disulfide bond</keyword>
<dbReference type="SMART" id="SM00329">
    <property type="entry name" value="BPI2"/>
    <property type="match status" value="1"/>
</dbReference>
<keyword evidence="16 21" id="KW-0472">Membrane</keyword>
<feature type="signal peptide" evidence="22">
    <location>
        <begin position="1"/>
        <end position="15"/>
    </location>
</feature>
<comment type="subcellular location">
    <subcellularLocation>
        <location evidence="1">Mitochondrion inner membrane</location>
        <topology evidence="1">Single-pass membrane protein</topology>
    </subcellularLocation>
    <subcellularLocation>
        <location evidence="2 20">Secreted</location>
    </subcellularLocation>
</comment>
<name>A0A151MI46_ALLMI</name>
<feature type="domain" description="Lipid-binding serum glycoprotein C-terminal" evidence="24">
    <location>
        <begin position="263"/>
        <end position="466"/>
    </location>
</feature>
<evidence type="ECO:0000256" key="19">
    <source>
        <dbReference type="ARBA" id="ARBA00025943"/>
    </source>
</evidence>
<keyword evidence="8 20" id="KW-0929">Antimicrobial</keyword>
<dbReference type="InterPro" id="IPR013288">
    <property type="entry name" value="Cyt_c_oxidase_su4"/>
</dbReference>
<keyword evidence="18 20" id="KW-0325">Glycoprotein</keyword>
<organism evidence="25 26">
    <name type="scientific">Alligator mississippiensis</name>
    <name type="common">American alligator</name>
    <dbReference type="NCBI Taxonomy" id="8496"/>
    <lineage>
        <taxon>Eukaryota</taxon>
        <taxon>Metazoa</taxon>
        <taxon>Chordata</taxon>
        <taxon>Craniata</taxon>
        <taxon>Vertebrata</taxon>
        <taxon>Euteleostomi</taxon>
        <taxon>Archelosauria</taxon>
        <taxon>Archosauria</taxon>
        <taxon>Crocodylia</taxon>
        <taxon>Alligatoridae</taxon>
        <taxon>Alligatorinae</taxon>
        <taxon>Alligator</taxon>
    </lineage>
</organism>
<dbReference type="PANTHER" id="PTHR10504">
    <property type="entry name" value="BACTERICIDAL PERMEABILITY-INCREASING BPI PROTEIN-RELATED"/>
    <property type="match status" value="1"/>
</dbReference>
<dbReference type="InterPro" id="IPR017943">
    <property type="entry name" value="Bactericidal_perm-incr_a/b_dom"/>
</dbReference>
<keyword evidence="14 20" id="KW-0044">Antibiotic</keyword>
<dbReference type="GO" id="GO:0045277">
    <property type="term" value="C:respiratory chain complex IV"/>
    <property type="evidence" value="ECO:0007669"/>
    <property type="project" value="InterPro"/>
</dbReference>
<dbReference type="Gene3D" id="1.10.442.10">
    <property type="entry name" value="Cytochrome c oxidase subunit IV"/>
    <property type="match status" value="1"/>
</dbReference>
<evidence type="ECO:0000256" key="18">
    <source>
        <dbReference type="ARBA" id="ARBA00023180"/>
    </source>
</evidence>
<keyword evidence="7 20" id="KW-0964">Secreted</keyword>
<evidence type="ECO:0000256" key="11">
    <source>
        <dbReference type="ARBA" id="ARBA00022792"/>
    </source>
</evidence>
<dbReference type="InterPro" id="IPR017942">
    <property type="entry name" value="Lipid-bd_serum_glycop_N"/>
</dbReference>
<dbReference type="Pfam" id="PF02886">
    <property type="entry name" value="LBP_BPI_CETP_C"/>
    <property type="match status" value="1"/>
</dbReference>
<dbReference type="SUPFAM" id="SSF81406">
    <property type="entry name" value="Mitochondrial cytochrome c oxidase subunit IV"/>
    <property type="match status" value="1"/>
</dbReference>
<dbReference type="GO" id="GO:0031663">
    <property type="term" value="P:lipopolysaccharide-mediated signaling pathway"/>
    <property type="evidence" value="ECO:0007669"/>
    <property type="project" value="TreeGrafter"/>
</dbReference>
<evidence type="ECO:0000256" key="22">
    <source>
        <dbReference type="SAM" id="SignalP"/>
    </source>
</evidence>
<dbReference type="Pfam" id="PF02936">
    <property type="entry name" value="COX4"/>
    <property type="match status" value="1"/>
</dbReference>
<evidence type="ECO:0000256" key="12">
    <source>
        <dbReference type="ARBA" id="ARBA00022859"/>
    </source>
</evidence>
<dbReference type="eggNOG" id="KOG4075">
    <property type="taxonomic scope" value="Eukaryota"/>
</dbReference>
<dbReference type="GO" id="GO:0045087">
    <property type="term" value="P:innate immune response"/>
    <property type="evidence" value="ECO:0007669"/>
    <property type="project" value="UniProtKB-UniRule"/>
</dbReference>
<keyword evidence="10 21" id="KW-0812">Transmembrane</keyword>
<comment type="domain">
    <text evidence="20">The N- and C-terminal barrels adopt an identical fold despite having only 13% of conserved residues.</text>
</comment>
<sequence length="661" mass="72941">MAWVLVVALLGTCSASQGTPAGLKVRVTQEALEYGQQFGLELLKSVLQKEPIPDLNGSYSIPLFGTVAYSVSRVRIQELQLNESTVGFSEGTGVRLVVQHAHVRLGGDWAVQTWAVHDSGSFDISVHDLSLSTVLGVSRGPGGHFSVWSDSCESSVHSLDVTFRTGASWLYNLFTGALRGPLQTELNKHLCPELRKGVERLERVLETMRVSAQIDPVAELDYSLVQRPTITAQHGDVDLKGEVYRVGAPQESPFSPGPVLLPGSDGRMLLLAASQALANSAAFVYFTAGTLQRRITDSMIHKRSPLRLNTMSMGVFAPKLLAYVPAQPMELHLAARKQPLLSCRPGALDLALFGTAKAFVVLPNATLAPAFLLDVDANLTGKLLVDSARVGGSVALKNFRMSQVESHVGPVKVKDLEAVMNLALRAVGMSLVNKRLKKGFPVPSFHNISLVEPHVSIHEGFVLVATDMRHVSKPGPGSGEREELEQMLSLPVLRAGFLARRGVLGLAAVRATHSHGKSVAIQENMSVPHYIEKRNYPLPDVPYRRDLSVDEKALMEKQKGSWKELSNEEKLALYRIKFCQTYVEMNRPSNEWKTILGVTFMFLGFTGLILAWQRYYVIPNKPHTLSDEWKAKQLKRMLDMRTNPVEGLASQWDYDKNEWKK</sequence>
<comment type="similarity">
    <text evidence="4">Belongs to the BPI/LBP/Plunc superfamily. BPI/LBP family.</text>
</comment>
<dbReference type="InterPro" id="IPR032942">
    <property type="entry name" value="BPI/LBP/Plunc"/>
</dbReference>
<comment type="function">
    <text evidence="20">The cytotoxic action of BPI is limited to many species of Gram-negative bacteria; this specificity may be explained by a strong affinity of the very basic N-terminal half for the negatively charged lipopolysaccharides that are unique to the Gram-negative bacterial outer envelope.</text>
</comment>
<dbReference type="Proteomes" id="UP000050525">
    <property type="component" value="Unassembled WGS sequence"/>
</dbReference>
<evidence type="ECO:0000256" key="17">
    <source>
        <dbReference type="ARBA" id="ARBA00023157"/>
    </source>
</evidence>
<dbReference type="Gene3D" id="3.15.20.10">
    <property type="entry name" value="Bactericidal permeability-increasing protein, domain 2"/>
    <property type="match status" value="1"/>
</dbReference>
<comment type="caution">
    <text evidence="25">The sequence shown here is derived from an EMBL/GenBank/DDBJ whole genome shotgun (WGS) entry which is preliminary data.</text>
</comment>
<dbReference type="STRING" id="8496.A0A151MI46"/>
<dbReference type="GO" id="GO:0050829">
    <property type="term" value="P:defense response to Gram-negative bacterium"/>
    <property type="evidence" value="ECO:0007669"/>
    <property type="project" value="UniProtKB-UniRule"/>
</dbReference>
<feature type="transmembrane region" description="Helical" evidence="21">
    <location>
        <begin position="592"/>
        <end position="612"/>
    </location>
</feature>
<dbReference type="AlphaFoldDB" id="A0A151MI46"/>
<keyword evidence="12 20" id="KW-0391">Immunity</keyword>
<evidence type="ECO:0000256" key="20">
    <source>
        <dbReference type="RuleBase" id="RU369039"/>
    </source>
</evidence>
<evidence type="ECO:0000256" key="16">
    <source>
        <dbReference type="ARBA" id="ARBA00023136"/>
    </source>
</evidence>
<evidence type="ECO:0000259" key="23">
    <source>
        <dbReference type="SMART" id="SM00328"/>
    </source>
</evidence>
<feature type="domain" description="Lipid-binding serum glycoprotein N-terminal" evidence="23">
    <location>
        <begin position="26"/>
        <end position="248"/>
    </location>
</feature>
<proteinExistence type="inferred from homology"/>
<dbReference type="UniPathway" id="UPA00705"/>
<evidence type="ECO:0000313" key="25">
    <source>
        <dbReference type="EMBL" id="KYO24159.1"/>
    </source>
</evidence>
<dbReference type="EMBL" id="AKHW03006102">
    <property type="protein sequence ID" value="KYO24159.1"/>
    <property type="molecule type" value="Genomic_DNA"/>
</dbReference>
<dbReference type="InterPro" id="IPR036639">
    <property type="entry name" value="Cyt_c_oxidase_su4_sf"/>
</dbReference>
<comment type="similarity">
    <text evidence="5">Belongs to the cytochrome c oxidase IV family.</text>
</comment>
<dbReference type="Gene3D" id="3.15.10.10">
    <property type="entry name" value="Bactericidal permeability-increasing protein, domain 1"/>
    <property type="match status" value="1"/>
</dbReference>
<protein>
    <recommendedName>
        <fullName evidence="6 20">Bactericidal permeability-increasing protein</fullName>
        <shortName evidence="20">BPI</shortName>
    </recommendedName>
</protein>
<keyword evidence="20 22" id="KW-0732">Signal</keyword>
<dbReference type="GO" id="GO:0001530">
    <property type="term" value="F:lipopolysaccharide binding"/>
    <property type="evidence" value="ECO:0007669"/>
    <property type="project" value="TreeGrafter"/>
</dbReference>
<dbReference type="SMART" id="SM00328">
    <property type="entry name" value="BPI1"/>
    <property type="match status" value="1"/>
</dbReference>
<keyword evidence="11" id="KW-0999">Mitochondrion inner membrane</keyword>
<keyword evidence="15" id="KW-0496">Mitochondrion</keyword>
<evidence type="ECO:0000313" key="26">
    <source>
        <dbReference type="Proteomes" id="UP000050525"/>
    </source>
</evidence>
<comment type="subunit">
    <text evidence="19 20">Monomer. Homodimer; disulfide-linked.</text>
</comment>
<evidence type="ECO:0000256" key="8">
    <source>
        <dbReference type="ARBA" id="ARBA00022529"/>
    </source>
</evidence>
<dbReference type="SUPFAM" id="SSF55394">
    <property type="entry name" value="Bactericidal permeability-increasing protein, BPI"/>
    <property type="match status" value="2"/>
</dbReference>
<dbReference type="Pfam" id="PF01273">
    <property type="entry name" value="LBP_BPI_CETP"/>
    <property type="match status" value="1"/>
</dbReference>
<evidence type="ECO:0000256" key="14">
    <source>
        <dbReference type="ARBA" id="ARBA00023022"/>
    </source>
</evidence>
<evidence type="ECO:0000256" key="2">
    <source>
        <dbReference type="ARBA" id="ARBA00004613"/>
    </source>
</evidence>
<dbReference type="GO" id="GO:0006123">
    <property type="term" value="P:mitochondrial electron transport, cytochrome c to oxygen"/>
    <property type="evidence" value="ECO:0007669"/>
    <property type="project" value="InterPro"/>
</dbReference>
<dbReference type="FunFam" id="1.10.442.10:FF:000001">
    <property type="entry name" value="Cytochrome c oxidase subunit 4 isoform 1"/>
    <property type="match status" value="1"/>
</dbReference>
<evidence type="ECO:0000256" key="7">
    <source>
        <dbReference type="ARBA" id="ARBA00022525"/>
    </source>
</evidence>
<keyword evidence="13 21" id="KW-1133">Transmembrane helix</keyword>
<evidence type="ECO:0000256" key="9">
    <source>
        <dbReference type="ARBA" id="ARBA00022588"/>
    </source>
</evidence>
<evidence type="ECO:0000256" key="15">
    <source>
        <dbReference type="ARBA" id="ARBA00023128"/>
    </source>
</evidence>
<evidence type="ECO:0000256" key="21">
    <source>
        <dbReference type="SAM" id="Phobius"/>
    </source>
</evidence>
<evidence type="ECO:0000256" key="10">
    <source>
        <dbReference type="ARBA" id="ARBA00022692"/>
    </source>
</evidence>
<keyword evidence="26" id="KW-1185">Reference proteome</keyword>
<evidence type="ECO:0000256" key="3">
    <source>
        <dbReference type="ARBA" id="ARBA00004673"/>
    </source>
</evidence>
<comment type="domain">
    <text evidence="20">The N-terminal region may be exposed to the interior of the granule, whereas the C-terminal portion may be embedded in the membrane. During phagocytosis and degranulation, proteases may be released and activated and cleave BPI at the junction of the N- and C-terminal portions of the molecule, providing controlled release of the N-terminal antibacterial fragment when bacteria are ingested.</text>
</comment>
<dbReference type="InterPro" id="IPR004203">
    <property type="entry name" value="Cyt_c_oxidase_su4_fam"/>
</dbReference>
<dbReference type="CDD" id="cd00922">
    <property type="entry name" value="Cyt_c_Oxidase_IV"/>
    <property type="match status" value="1"/>
</dbReference>
<dbReference type="GO" id="GO:0005615">
    <property type="term" value="C:extracellular space"/>
    <property type="evidence" value="ECO:0007669"/>
    <property type="project" value="UniProtKB-UniRule"/>
</dbReference>
<dbReference type="FunFam" id="3.15.20.10:FF:000001">
    <property type="entry name" value="Phospholipid transfer protein"/>
    <property type="match status" value="1"/>
</dbReference>
<feature type="chain" id="PRO_5012249631" description="Bactericidal permeability-increasing protein" evidence="22">
    <location>
        <begin position="16"/>
        <end position="661"/>
    </location>
</feature>
<reference evidence="25 26" key="1">
    <citation type="journal article" date="2012" name="Genome Biol.">
        <title>Sequencing three crocodilian genomes to illuminate the evolution of archosaurs and amniotes.</title>
        <authorList>
            <person name="St John J.A."/>
            <person name="Braun E.L."/>
            <person name="Isberg S.R."/>
            <person name="Miles L.G."/>
            <person name="Chong A.Y."/>
            <person name="Gongora J."/>
            <person name="Dalzell P."/>
            <person name="Moran C."/>
            <person name="Bed'hom B."/>
            <person name="Abzhanov A."/>
            <person name="Burgess S.C."/>
            <person name="Cooksey A.M."/>
            <person name="Castoe T.A."/>
            <person name="Crawford N.G."/>
            <person name="Densmore L.D."/>
            <person name="Drew J.C."/>
            <person name="Edwards S.V."/>
            <person name="Faircloth B.C."/>
            <person name="Fujita M.K."/>
            <person name="Greenwold M.J."/>
            <person name="Hoffmann F.G."/>
            <person name="Howard J.M."/>
            <person name="Iguchi T."/>
            <person name="Janes D.E."/>
            <person name="Khan S.Y."/>
            <person name="Kohno S."/>
            <person name="de Koning A.J."/>
            <person name="Lance S.L."/>
            <person name="McCarthy F.M."/>
            <person name="McCormack J.E."/>
            <person name="Merchant M.E."/>
            <person name="Peterson D.G."/>
            <person name="Pollock D.D."/>
            <person name="Pourmand N."/>
            <person name="Raney B.J."/>
            <person name="Roessler K.A."/>
            <person name="Sanford J.R."/>
            <person name="Sawyer R.H."/>
            <person name="Schmidt C.J."/>
            <person name="Triplett E.W."/>
            <person name="Tuberville T.D."/>
            <person name="Venegas-Anaya M."/>
            <person name="Howard J.T."/>
            <person name="Jarvis E.D."/>
            <person name="Guillette L.J.Jr."/>
            <person name="Glenn T.C."/>
            <person name="Green R.E."/>
            <person name="Ray D.A."/>
        </authorList>
    </citation>
    <scope>NUCLEOTIDE SEQUENCE [LARGE SCALE GENOMIC DNA]</scope>
    <source>
        <strain evidence="25">KSC_2009_1</strain>
    </source>
</reference>
<dbReference type="FunFam" id="3.15.10.10:FF:000001">
    <property type="entry name" value="phospholipid transfer protein-like"/>
    <property type="match status" value="1"/>
</dbReference>
<dbReference type="InterPro" id="IPR001124">
    <property type="entry name" value="Lipid-bd_serum_glycop_C"/>
</dbReference>
<dbReference type="PANTHER" id="PTHR10504:SF84">
    <property type="entry name" value="BACTERICIDAL PERMEABILITY-INCREASING PROTEIN"/>
    <property type="match status" value="1"/>
</dbReference>
<evidence type="ECO:0000256" key="13">
    <source>
        <dbReference type="ARBA" id="ARBA00022989"/>
    </source>
</evidence>
<comment type="pathway">
    <text evidence="3">Energy metabolism; oxidative phosphorylation.</text>
</comment>